<dbReference type="PANTHER" id="PTHR30050">
    <property type="entry name" value="CHROMOSOMAL REPLICATION INITIATOR PROTEIN DNAA"/>
    <property type="match status" value="1"/>
</dbReference>
<dbReference type="Gene3D" id="3.40.50.300">
    <property type="entry name" value="P-loop containing nucleotide triphosphate hydrolases"/>
    <property type="match status" value="1"/>
</dbReference>
<dbReference type="SUPFAM" id="SSF52540">
    <property type="entry name" value="P-loop containing nucleoside triphosphate hydrolases"/>
    <property type="match status" value="1"/>
</dbReference>
<organism evidence="1">
    <name type="scientific">marine sediment metagenome</name>
    <dbReference type="NCBI Taxonomy" id="412755"/>
    <lineage>
        <taxon>unclassified sequences</taxon>
        <taxon>metagenomes</taxon>
        <taxon>ecological metagenomes</taxon>
    </lineage>
</organism>
<dbReference type="AlphaFoldDB" id="A0A0F9DX36"/>
<dbReference type="GO" id="GO:0006260">
    <property type="term" value="P:DNA replication"/>
    <property type="evidence" value="ECO:0007669"/>
    <property type="project" value="TreeGrafter"/>
</dbReference>
<evidence type="ECO:0000313" key="1">
    <source>
        <dbReference type="EMBL" id="KKL16403.1"/>
    </source>
</evidence>
<dbReference type="PANTHER" id="PTHR30050:SF4">
    <property type="entry name" value="ATP-BINDING PROTEIN RV3427C IN INSERTION SEQUENCE-RELATED"/>
    <property type="match status" value="1"/>
</dbReference>
<reference evidence="1" key="1">
    <citation type="journal article" date="2015" name="Nature">
        <title>Complex archaea that bridge the gap between prokaryotes and eukaryotes.</title>
        <authorList>
            <person name="Spang A."/>
            <person name="Saw J.H."/>
            <person name="Jorgensen S.L."/>
            <person name="Zaremba-Niedzwiedzka K."/>
            <person name="Martijn J."/>
            <person name="Lind A.E."/>
            <person name="van Eijk R."/>
            <person name="Schleper C."/>
            <person name="Guy L."/>
            <person name="Ettema T.J."/>
        </authorList>
    </citation>
    <scope>NUCLEOTIDE SEQUENCE</scope>
</reference>
<sequence>MGRPYIYGDWHECAPCLAAREVQEEEEQARNVLMAVRQDFRRRCGLPGKYLPETFAAWEERGWPRSRAFHQVRRWAQSFPEIPAGYPSLILHSEMPGTGKTTLAACAINALINRWEGGPDRPVLPVLYETGPSLNIRVRATYNIRPDEAPWRETEAEMYRSLCWVGLLVLDDVGDPDKEPASDHTRRIYFHIIDKRYGDGLPVLLVTNSQGEELKKIMGKYAVDRLAEMAGGQIITVAGKTRQQRFKEGQR</sequence>
<proteinExistence type="predicted"/>
<name>A0A0F9DX36_9ZZZZ</name>
<comment type="caution">
    <text evidence="1">The sequence shown here is derived from an EMBL/GenBank/DDBJ whole genome shotgun (WGS) entry which is preliminary data.</text>
</comment>
<accession>A0A0F9DX36</accession>
<dbReference type="EMBL" id="LAZR01039675">
    <property type="protein sequence ID" value="KKL16403.1"/>
    <property type="molecule type" value="Genomic_DNA"/>
</dbReference>
<gene>
    <name evidence="1" type="ORF">LCGC14_2495940</name>
</gene>
<dbReference type="InterPro" id="IPR027417">
    <property type="entry name" value="P-loop_NTPase"/>
</dbReference>
<protein>
    <submittedName>
        <fullName evidence="1">Uncharacterized protein</fullName>
    </submittedName>
</protein>